<keyword evidence="5" id="KW-1133">Transmembrane helix</keyword>
<gene>
    <name evidence="7" type="primary">LRRN1</name>
    <name evidence="7" type="ORF">Tcan_05280</name>
</gene>
<dbReference type="SMART" id="SM00082">
    <property type="entry name" value="LRRCT"/>
    <property type="match status" value="1"/>
</dbReference>
<evidence type="ECO:0000256" key="1">
    <source>
        <dbReference type="ARBA" id="ARBA00022614"/>
    </source>
</evidence>
<dbReference type="SMART" id="SM00408">
    <property type="entry name" value="IGc2"/>
    <property type="match status" value="1"/>
</dbReference>
<feature type="transmembrane region" description="Helical" evidence="5">
    <location>
        <begin position="556"/>
        <end position="579"/>
    </location>
</feature>
<dbReference type="SMART" id="SM00369">
    <property type="entry name" value="LRR_TYP"/>
    <property type="match status" value="9"/>
</dbReference>
<dbReference type="InterPro" id="IPR032675">
    <property type="entry name" value="LRR_dom_sf"/>
</dbReference>
<dbReference type="AlphaFoldDB" id="A0A0B2VHZ1"/>
<dbReference type="EMBL" id="JPKZ01001591">
    <property type="protein sequence ID" value="KHN81082.1"/>
    <property type="molecule type" value="Genomic_DNA"/>
</dbReference>
<dbReference type="PROSITE" id="PS50835">
    <property type="entry name" value="IG_LIKE"/>
    <property type="match status" value="1"/>
</dbReference>
<keyword evidence="3" id="KW-0677">Repeat</keyword>
<evidence type="ECO:0000259" key="6">
    <source>
        <dbReference type="PROSITE" id="PS50835"/>
    </source>
</evidence>
<dbReference type="InterPro" id="IPR003591">
    <property type="entry name" value="Leu-rich_rpt_typical-subtyp"/>
</dbReference>
<dbReference type="OrthoDB" id="676979at2759"/>
<comment type="caution">
    <text evidence="7">The sequence shown here is derived from an EMBL/GenBank/DDBJ whole genome shotgun (WGS) entry which is preliminary data.</text>
</comment>
<dbReference type="Gene3D" id="2.60.40.10">
    <property type="entry name" value="Immunoglobulins"/>
    <property type="match status" value="1"/>
</dbReference>
<evidence type="ECO:0000256" key="5">
    <source>
        <dbReference type="SAM" id="Phobius"/>
    </source>
</evidence>
<accession>A0A0B2VHZ1</accession>
<dbReference type="InterPro" id="IPR036179">
    <property type="entry name" value="Ig-like_dom_sf"/>
</dbReference>
<dbReference type="PROSITE" id="PS51450">
    <property type="entry name" value="LRR"/>
    <property type="match status" value="2"/>
</dbReference>
<dbReference type="SUPFAM" id="SSF52058">
    <property type="entry name" value="L domain-like"/>
    <property type="match status" value="1"/>
</dbReference>
<dbReference type="Proteomes" id="UP000031036">
    <property type="component" value="Unassembled WGS sequence"/>
</dbReference>
<keyword evidence="5" id="KW-0812">Transmembrane</keyword>
<dbReference type="InterPro" id="IPR003599">
    <property type="entry name" value="Ig_sub"/>
</dbReference>
<dbReference type="SUPFAM" id="SSF48726">
    <property type="entry name" value="Immunoglobulin"/>
    <property type="match status" value="1"/>
</dbReference>
<name>A0A0B2VHZ1_TOXCA</name>
<dbReference type="InterPro" id="IPR003598">
    <property type="entry name" value="Ig_sub2"/>
</dbReference>
<dbReference type="FunFam" id="3.80.10.10:FF:001164">
    <property type="entry name" value="GH01279p"/>
    <property type="match status" value="1"/>
</dbReference>
<evidence type="ECO:0000256" key="4">
    <source>
        <dbReference type="ARBA" id="ARBA00023157"/>
    </source>
</evidence>
<dbReference type="InterPro" id="IPR013783">
    <property type="entry name" value="Ig-like_fold"/>
</dbReference>
<dbReference type="InterPro" id="IPR007110">
    <property type="entry name" value="Ig-like_dom"/>
</dbReference>
<keyword evidence="2" id="KW-0732">Signal</keyword>
<dbReference type="STRING" id="6265.A0A0B2VHZ1"/>
<dbReference type="Pfam" id="PF13855">
    <property type="entry name" value="LRR_8"/>
    <property type="match status" value="3"/>
</dbReference>
<dbReference type="SMART" id="SM00409">
    <property type="entry name" value="IG"/>
    <property type="match status" value="1"/>
</dbReference>
<protein>
    <submittedName>
        <fullName evidence="7">Leucine-rich repeat neuronal protein 1</fullName>
    </submittedName>
</protein>
<dbReference type="PANTHER" id="PTHR24366">
    <property type="entry name" value="IG(IMMUNOGLOBULIN) AND LRR(LEUCINE RICH REPEAT) DOMAINS"/>
    <property type="match status" value="1"/>
</dbReference>
<dbReference type="PANTHER" id="PTHR24366:SF96">
    <property type="entry name" value="LEUCINE RICH REPEAT CONTAINING 53"/>
    <property type="match status" value="1"/>
</dbReference>
<keyword evidence="4" id="KW-1015">Disulfide bond</keyword>
<dbReference type="InterPro" id="IPR001611">
    <property type="entry name" value="Leu-rich_rpt"/>
</dbReference>
<evidence type="ECO:0000313" key="7">
    <source>
        <dbReference type="EMBL" id="KHN81082.1"/>
    </source>
</evidence>
<reference evidence="7 8" key="1">
    <citation type="submission" date="2014-11" db="EMBL/GenBank/DDBJ databases">
        <title>Genetic blueprint of the zoonotic pathogen Toxocara canis.</title>
        <authorList>
            <person name="Zhu X.-Q."/>
            <person name="Korhonen P.K."/>
            <person name="Cai H."/>
            <person name="Young N.D."/>
            <person name="Nejsum P."/>
            <person name="von Samson-Himmelstjerna G."/>
            <person name="Boag P.R."/>
            <person name="Tan P."/>
            <person name="Li Q."/>
            <person name="Min J."/>
            <person name="Yang Y."/>
            <person name="Wang X."/>
            <person name="Fang X."/>
            <person name="Hall R.S."/>
            <person name="Hofmann A."/>
            <person name="Sternberg P.W."/>
            <person name="Jex A.R."/>
            <person name="Gasser R.B."/>
        </authorList>
    </citation>
    <scope>NUCLEOTIDE SEQUENCE [LARGE SCALE GENOMIC DNA]</scope>
    <source>
        <strain evidence="7">PN_DK_2014</strain>
    </source>
</reference>
<feature type="domain" description="Ig-like" evidence="6">
    <location>
        <begin position="393"/>
        <end position="473"/>
    </location>
</feature>
<evidence type="ECO:0000256" key="3">
    <source>
        <dbReference type="ARBA" id="ARBA00022737"/>
    </source>
</evidence>
<keyword evidence="8" id="KW-1185">Reference proteome</keyword>
<sequence length="597" mass="67409">MVLVAPTFSTWSYTRCPSQCSCYSDEGILVMDCSFKELRQFPEPETIPADVQMINISHNKIAAIPADFKFWLPDIRILDISFNELRRVPFFEGLFRLRTLDLSNNHVSSLPDDSFRFAPYLEDLFLTNNSISETSEYAFRGLRNLRQLHLGWNHLAQLPSFPSTPKLVELSLEQNYLHDVPADSMPLPMLRRLRLQHNHLAHINKTALRECVQLQSLHLSHNRFRAVPRAVLRSVAKTLNVVDLSSNPIQMVRNSDFVSINEIREINLSGCNLTVIEERSFEDLPKLLRLRLNDNSMLSFIDPDAFIALPSILTLHLHNGNLTTVSDLLLVLPSLRTLTVHGNPLKCDCNIRWLHAALRKHIVTEPNHTFCQHVDAVHHQLLKNAEIAAQCAPRIVYFIDHFSAIQSQRLVLRCYANGIPKPTVIWLNSAGQVVSRSRTLVVEDVQPSHSDHFVCVAESAQGRASRNVKLLVSPQPHIEVSALQQRSAVLKITACCMETMQISLTDGQSTSKSTVASNLNYHTVSNLRPDTVYSACLIVEPIATRCVSFKTTNSSFALSMTLISIVAVLCTVSFASLYVRLRQLRSCESSIPYELYI</sequence>
<evidence type="ECO:0000256" key="2">
    <source>
        <dbReference type="ARBA" id="ARBA00022729"/>
    </source>
</evidence>
<dbReference type="OMA" id="LPAWAFW"/>
<dbReference type="InterPro" id="IPR000483">
    <property type="entry name" value="Cys-rich_flank_reg_C"/>
</dbReference>
<keyword evidence="5" id="KW-0472">Membrane</keyword>
<dbReference type="Gene3D" id="3.80.10.10">
    <property type="entry name" value="Ribonuclease Inhibitor"/>
    <property type="match status" value="2"/>
</dbReference>
<organism evidence="7 8">
    <name type="scientific">Toxocara canis</name>
    <name type="common">Canine roundworm</name>
    <dbReference type="NCBI Taxonomy" id="6265"/>
    <lineage>
        <taxon>Eukaryota</taxon>
        <taxon>Metazoa</taxon>
        <taxon>Ecdysozoa</taxon>
        <taxon>Nematoda</taxon>
        <taxon>Chromadorea</taxon>
        <taxon>Rhabditida</taxon>
        <taxon>Spirurina</taxon>
        <taxon>Ascaridomorpha</taxon>
        <taxon>Ascaridoidea</taxon>
        <taxon>Toxocaridae</taxon>
        <taxon>Toxocara</taxon>
    </lineage>
</organism>
<evidence type="ECO:0000313" key="8">
    <source>
        <dbReference type="Proteomes" id="UP000031036"/>
    </source>
</evidence>
<proteinExistence type="predicted"/>
<keyword evidence="1" id="KW-0433">Leucine-rich repeat</keyword>